<name>V2XDH1_MONRO</name>
<evidence type="ECO:0000313" key="3">
    <source>
        <dbReference type="Proteomes" id="UP000017559"/>
    </source>
</evidence>
<keyword evidence="1" id="KW-1133">Transmembrane helix</keyword>
<feature type="transmembrane region" description="Helical" evidence="1">
    <location>
        <begin position="94"/>
        <end position="115"/>
    </location>
</feature>
<organism evidence="2 3">
    <name type="scientific">Moniliophthora roreri (strain MCA 2997)</name>
    <name type="common">Cocoa frosty pod rot fungus</name>
    <name type="synonym">Crinipellis roreri</name>
    <dbReference type="NCBI Taxonomy" id="1381753"/>
    <lineage>
        <taxon>Eukaryota</taxon>
        <taxon>Fungi</taxon>
        <taxon>Dikarya</taxon>
        <taxon>Basidiomycota</taxon>
        <taxon>Agaricomycotina</taxon>
        <taxon>Agaricomycetes</taxon>
        <taxon>Agaricomycetidae</taxon>
        <taxon>Agaricales</taxon>
        <taxon>Marasmiineae</taxon>
        <taxon>Marasmiaceae</taxon>
        <taxon>Moniliophthora</taxon>
    </lineage>
</organism>
<accession>V2XDH1</accession>
<protein>
    <submittedName>
        <fullName evidence="2">Uncharacterized protein</fullName>
    </submittedName>
</protein>
<dbReference type="HOGENOM" id="CLU_1835647_0_0_1"/>
<dbReference type="KEGG" id="mrr:Moror_16472"/>
<dbReference type="AlphaFoldDB" id="V2XDH1"/>
<keyword evidence="3" id="KW-1185">Reference proteome</keyword>
<evidence type="ECO:0000313" key="2">
    <source>
        <dbReference type="EMBL" id="ESK90886.1"/>
    </source>
</evidence>
<dbReference type="Proteomes" id="UP000017559">
    <property type="component" value="Unassembled WGS sequence"/>
</dbReference>
<evidence type="ECO:0000256" key="1">
    <source>
        <dbReference type="SAM" id="Phobius"/>
    </source>
</evidence>
<comment type="caution">
    <text evidence="2">The sequence shown here is derived from an EMBL/GenBank/DDBJ whole genome shotgun (WGS) entry which is preliminary data.</text>
</comment>
<sequence>MPTYQRLQQYALAIGVISIMYNGAEGAVSIEATIVMWRFWNVALPGEEKAKVLASRELRFEKIATIGIAFHLIALALATKGTVIFGLVTHDEPTTSNASLIVSASALFLMVAIWLPKRYLERSTAVLCREKHNAHSHAYK</sequence>
<keyword evidence="1" id="KW-0812">Transmembrane</keyword>
<dbReference type="OrthoDB" id="5980560at2759"/>
<reference evidence="2 3" key="1">
    <citation type="journal article" date="2014" name="BMC Genomics">
        <title>Genome and secretome analysis of the hemibiotrophic fungal pathogen, Moniliophthora roreri, which causes frosty pod rot disease of cacao: mechanisms of the biotrophic and necrotrophic phases.</title>
        <authorList>
            <person name="Meinhardt L.W."/>
            <person name="Costa G.G.L."/>
            <person name="Thomazella D.P.T."/>
            <person name="Teixeira P.J.P.L."/>
            <person name="Carazzolle M.F."/>
            <person name="Schuster S.C."/>
            <person name="Carlson J.E."/>
            <person name="Guiltinan M.J."/>
            <person name="Mieczkowski P."/>
            <person name="Farmer A."/>
            <person name="Ramaraj T."/>
            <person name="Crozier J."/>
            <person name="Davis R.E."/>
            <person name="Shao J."/>
            <person name="Melnick R.L."/>
            <person name="Pereira G.A.G."/>
            <person name="Bailey B.A."/>
        </authorList>
    </citation>
    <scope>NUCLEOTIDE SEQUENCE [LARGE SCALE GENOMIC DNA]</scope>
    <source>
        <strain evidence="2 3">MCA 2997</strain>
    </source>
</reference>
<feature type="transmembrane region" description="Helical" evidence="1">
    <location>
        <begin position="63"/>
        <end position="88"/>
    </location>
</feature>
<keyword evidence="1" id="KW-0472">Membrane</keyword>
<proteinExistence type="predicted"/>
<gene>
    <name evidence="2" type="ORF">Moror_16472</name>
</gene>
<dbReference type="EMBL" id="AWSO01000399">
    <property type="protein sequence ID" value="ESK90886.1"/>
    <property type="molecule type" value="Genomic_DNA"/>
</dbReference>